<keyword evidence="1" id="KW-0540">Nuclease</keyword>
<dbReference type="HOGENOM" id="CLU_047806_7_2_0"/>
<dbReference type="PANTHER" id="PTHR30231">
    <property type="entry name" value="DNA POLYMERASE III SUBUNIT EPSILON"/>
    <property type="match status" value="1"/>
</dbReference>
<evidence type="ECO:0000256" key="2">
    <source>
        <dbReference type="ARBA" id="ARBA00022801"/>
    </source>
</evidence>
<evidence type="ECO:0000259" key="4">
    <source>
        <dbReference type="SMART" id="SM00479"/>
    </source>
</evidence>
<dbReference type="InterPro" id="IPR013520">
    <property type="entry name" value="Ribonucl_H"/>
</dbReference>
<evidence type="ECO:0000313" key="5">
    <source>
        <dbReference type="EMBL" id="AFZ67384.1"/>
    </source>
</evidence>
<dbReference type="GO" id="GO:0008408">
    <property type="term" value="F:3'-5' exonuclease activity"/>
    <property type="evidence" value="ECO:0007669"/>
    <property type="project" value="TreeGrafter"/>
</dbReference>
<dbReference type="CDD" id="cd06127">
    <property type="entry name" value="DEDDh"/>
    <property type="match status" value="1"/>
</dbReference>
<keyword evidence="6" id="KW-1185">Reference proteome</keyword>
<keyword evidence="2" id="KW-0378">Hydrolase</keyword>
<dbReference type="InterPro" id="IPR012337">
    <property type="entry name" value="RNaseH-like_sf"/>
</dbReference>
<gene>
    <name evidence="5" type="ordered locus">Deipe_1868</name>
</gene>
<reference evidence="6" key="1">
    <citation type="submission" date="2012-03" db="EMBL/GenBank/DDBJ databases">
        <title>Complete sequence of chromosome of Deinococcus peraridilitoris DSM 19664.</title>
        <authorList>
            <person name="Lucas S."/>
            <person name="Copeland A."/>
            <person name="Lapidus A."/>
            <person name="Glavina del Rio T."/>
            <person name="Dalin E."/>
            <person name="Tice H."/>
            <person name="Bruce D."/>
            <person name="Goodwin L."/>
            <person name="Pitluck S."/>
            <person name="Peters L."/>
            <person name="Mikhailova N."/>
            <person name="Lu M."/>
            <person name="Kyrpides N."/>
            <person name="Mavromatis K."/>
            <person name="Ivanova N."/>
            <person name="Brettin T."/>
            <person name="Detter J.C."/>
            <person name="Han C."/>
            <person name="Larimer F."/>
            <person name="Land M."/>
            <person name="Hauser L."/>
            <person name="Markowitz V."/>
            <person name="Cheng J.-F."/>
            <person name="Hugenholtz P."/>
            <person name="Woyke T."/>
            <person name="Wu D."/>
            <person name="Pukall R."/>
            <person name="Steenblock K."/>
            <person name="Brambilla E."/>
            <person name="Klenk H.-P."/>
            <person name="Eisen J.A."/>
        </authorList>
    </citation>
    <scope>NUCLEOTIDE SEQUENCE [LARGE SCALE GENOMIC DNA]</scope>
    <source>
        <strain evidence="6">DSM 19664 / LMG 22246 / CIP 109416 / KR-200</strain>
    </source>
</reference>
<name>L0A1Q5_DEIPD</name>
<sequence>MASIVFVDVETGGLDPERHSLLTVGLVTLDTRTGELSRPTLLKVRDTPYRVEAEALEINRIDLQSHHGQAAEREHAAHELHAYLQYRRKKRVMVGGHNVSFDLRFLRALLPSWNEVVLGGVIDTKVIAHFLMHTGALPRLQSSRLEDLAAHFDVRYEAHDALEDARATALVYARMLKLAAERT</sequence>
<keyword evidence="3 5" id="KW-0269">Exonuclease</keyword>
<dbReference type="GO" id="GO:0003676">
    <property type="term" value="F:nucleic acid binding"/>
    <property type="evidence" value="ECO:0007669"/>
    <property type="project" value="InterPro"/>
</dbReference>
<evidence type="ECO:0000313" key="6">
    <source>
        <dbReference type="Proteomes" id="UP000010467"/>
    </source>
</evidence>
<dbReference type="eggNOG" id="COG0847">
    <property type="taxonomic scope" value="Bacteria"/>
</dbReference>
<dbReference type="PATRIC" id="fig|937777.3.peg.1869"/>
<proteinExistence type="predicted"/>
<feature type="domain" description="Exonuclease" evidence="4">
    <location>
        <begin position="3"/>
        <end position="181"/>
    </location>
</feature>
<evidence type="ECO:0000256" key="1">
    <source>
        <dbReference type="ARBA" id="ARBA00022722"/>
    </source>
</evidence>
<dbReference type="AlphaFoldDB" id="L0A1Q5"/>
<dbReference type="GO" id="GO:0005829">
    <property type="term" value="C:cytosol"/>
    <property type="evidence" value="ECO:0007669"/>
    <property type="project" value="TreeGrafter"/>
</dbReference>
<dbReference type="OrthoDB" id="9803913at2"/>
<accession>L0A1Q5</accession>
<dbReference type="RefSeq" id="WP_015235689.1">
    <property type="nucleotide sequence ID" value="NC_019793.1"/>
</dbReference>
<protein>
    <submittedName>
        <fullName evidence="5">DNA polymerase III epsilon subunit-like 3'-5' exonuclease</fullName>
    </submittedName>
</protein>
<dbReference type="STRING" id="937777.Deipe_1868"/>
<dbReference type="SMART" id="SM00479">
    <property type="entry name" value="EXOIII"/>
    <property type="match status" value="1"/>
</dbReference>
<dbReference type="InterPro" id="IPR036397">
    <property type="entry name" value="RNaseH_sf"/>
</dbReference>
<dbReference type="Pfam" id="PF00929">
    <property type="entry name" value="RNase_T"/>
    <property type="match status" value="1"/>
</dbReference>
<dbReference type="PANTHER" id="PTHR30231:SF4">
    <property type="entry name" value="PROTEIN NEN2"/>
    <property type="match status" value="1"/>
</dbReference>
<dbReference type="SUPFAM" id="SSF53098">
    <property type="entry name" value="Ribonuclease H-like"/>
    <property type="match status" value="1"/>
</dbReference>
<organism evidence="5 6">
    <name type="scientific">Deinococcus peraridilitoris (strain DSM 19664 / LMG 22246 / CIP 109416 / KR-200)</name>
    <dbReference type="NCBI Taxonomy" id="937777"/>
    <lineage>
        <taxon>Bacteria</taxon>
        <taxon>Thermotogati</taxon>
        <taxon>Deinococcota</taxon>
        <taxon>Deinococci</taxon>
        <taxon>Deinococcales</taxon>
        <taxon>Deinococcaceae</taxon>
        <taxon>Deinococcus</taxon>
    </lineage>
</organism>
<dbReference type="EMBL" id="CP003382">
    <property type="protein sequence ID" value="AFZ67384.1"/>
    <property type="molecule type" value="Genomic_DNA"/>
</dbReference>
<dbReference type="Gene3D" id="3.30.420.10">
    <property type="entry name" value="Ribonuclease H-like superfamily/Ribonuclease H"/>
    <property type="match status" value="1"/>
</dbReference>
<evidence type="ECO:0000256" key="3">
    <source>
        <dbReference type="ARBA" id="ARBA00022839"/>
    </source>
</evidence>
<dbReference type="KEGG" id="dpd:Deipe_1868"/>
<dbReference type="Proteomes" id="UP000010467">
    <property type="component" value="Chromosome"/>
</dbReference>